<dbReference type="OMA" id="NLANIDW"/>
<comment type="caution">
    <text evidence="4">The sequence shown here is derived from an EMBL/GenBank/DDBJ whole genome shotgun (WGS) entry which is preliminary data.</text>
</comment>
<comment type="similarity">
    <text evidence="1 2">Belongs to the serpin family.</text>
</comment>
<protein>
    <recommendedName>
        <fullName evidence="3">Serpin domain-containing protein</fullName>
    </recommendedName>
</protein>
<dbReference type="SUPFAM" id="SSF56574">
    <property type="entry name" value="Serpins"/>
    <property type="match status" value="2"/>
</dbReference>
<dbReference type="CDD" id="cd02043">
    <property type="entry name" value="serpinP_plants"/>
    <property type="match status" value="2"/>
</dbReference>
<name>A0A164ZQ77_DAUCS</name>
<feature type="domain" description="Serpin" evidence="3">
    <location>
        <begin position="11"/>
        <end position="368"/>
    </location>
</feature>
<organism evidence="4">
    <name type="scientific">Daucus carota subsp. sativus</name>
    <name type="common">Carrot</name>
    <dbReference type="NCBI Taxonomy" id="79200"/>
    <lineage>
        <taxon>Eukaryota</taxon>
        <taxon>Viridiplantae</taxon>
        <taxon>Streptophyta</taxon>
        <taxon>Embryophyta</taxon>
        <taxon>Tracheophyta</taxon>
        <taxon>Spermatophyta</taxon>
        <taxon>Magnoliopsida</taxon>
        <taxon>eudicotyledons</taxon>
        <taxon>Gunneridae</taxon>
        <taxon>Pentapetalae</taxon>
        <taxon>asterids</taxon>
        <taxon>campanulids</taxon>
        <taxon>Apiales</taxon>
        <taxon>Apiaceae</taxon>
        <taxon>Apioideae</taxon>
        <taxon>Scandiceae</taxon>
        <taxon>Daucinae</taxon>
        <taxon>Daucus</taxon>
        <taxon>Daucus sect. Daucus</taxon>
    </lineage>
</organism>
<dbReference type="GO" id="GO:0005615">
    <property type="term" value="C:extracellular space"/>
    <property type="evidence" value="ECO:0007669"/>
    <property type="project" value="InterPro"/>
</dbReference>
<dbReference type="Gramene" id="KZM96238">
    <property type="protein sequence ID" value="KZM96238"/>
    <property type="gene ID" value="DCAR_019480"/>
</dbReference>
<proteinExistence type="inferred from homology"/>
<evidence type="ECO:0000259" key="3">
    <source>
        <dbReference type="SMART" id="SM00093"/>
    </source>
</evidence>
<dbReference type="EMBL" id="LNRQ01000005">
    <property type="protein sequence ID" value="KZM96238.1"/>
    <property type="molecule type" value="Genomic_DNA"/>
</dbReference>
<dbReference type="InterPro" id="IPR042178">
    <property type="entry name" value="Serpin_sf_1"/>
</dbReference>
<dbReference type="InterPro" id="IPR000215">
    <property type="entry name" value="Serpin_fam"/>
</dbReference>
<dbReference type="STRING" id="79200.A0A164ZQ77"/>
<dbReference type="Pfam" id="PF00079">
    <property type="entry name" value="Serpin"/>
    <property type="match status" value="1"/>
</dbReference>
<dbReference type="PROSITE" id="PS00284">
    <property type="entry name" value="SERPIN"/>
    <property type="match status" value="2"/>
</dbReference>
<gene>
    <name evidence="4" type="ORF">DCAR_019480</name>
</gene>
<dbReference type="InterPro" id="IPR036186">
    <property type="entry name" value="Serpin_sf"/>
</dbReference>
<evidence type="ECO:0000313" key="4">
    <source>
        <dbReference type="EMBL" id="KZM96238.1"/>
    </source>
</evidence>
<dbReference type="GO" id="GO:0004867">
    <property type="term" value="F:serine-type endopeptidase inhibitor activity"/>
    <property type="evidence" value="ECO:0007669"/>
    <property type="project" value="InterPro"/>
</dbReference>
<dbReference type="Gene3D" id="2.30.39.10">
    <property type="entry name" value="Alpha-1-antitrypsin, domain 1"/>
    <property type="match status" value="2"/>
</dbReference>
<evidence type="ECO:0000256" key="2">
    <source>
        <dbReference type="RuleBase" id="RU000411"/>
    </source>
</evidence>
<dbReference type="InterPro" id="IPR023795">
    <property type="entry name" value="Serpin_CS"/>
</dbReference>
<dbReference type="PANTHER" id="PTHR11461">
    <property type="entry name" value="SERINE PROTEASE INHIBITOR, SERPIN"/>
    <property type="match status" value="1"/>
</dbReference>
<dbReference type="InterPro" id="IPR023796">
    <property type="entry name" value="Serpin_dom"/>
</dbReference>
<feature type="domain" description="Serpin" evidence="3">
    <location>
        <begin position="369"/>
        <end position="663"/>
    </location>
</feature>
<dbReference type="SMART" id="SM00093">
    <property type="entry name" value="SERPIN"/>
    <property type="match status" value="2"/>
</dbReference>
<evidence type="ECO:0000256" key="1">
    <source>
        <dbReference type="ARBA" id="ARBA00009500"/>
    </source>
</evidence>
<reference evidence="4" key="1">
    <citation type="journal article" date="2016" name="Nat. Genet.">
        <title>A high-quality carrot genome assembly provides new insights into carotenoid accumulation and asterid genome evolution.</title>
        <authorList>
            <person name="Iorizzo M."/>
            <person name="Ellison S."/>
            <person name="Senalik D."/>
            <person name="Zeng P."/>
            <person name="Satapoomin P."/>
            <person name="Huang J."/>
            <person name="Bowman M."/>
            <person name="Iovene M."/>
            <person name="Sanseverino W."/>
            <person name="Cavagnaro P."/>
            <person name="Yildiz M."/>
            <person name="Macko-Podgorni A."/>
            <person name="Moranska E."/>
            <person name="Grzebelus E."/>
            <person name="Grzebelus D."/>
            <person name="Ashrafi H."/>
            <person name="Zheng Z."/>
            <person name="Cheng S."/>
            <person name="Spooner D."/>
            <person name="Van Deynze A."/>
            <person name="Simon P."/>
        </authorList>
    </citation>
    <scope>NUCLEOTIDE SEQUENCE [LARGE SCALE GENOMIC DNA]</scope>
    <source>
        <tissue evidence="4">Leaf</tissue>
    </source>
</reference>
<dbReference type="AlphaFoldDB" id="A0A164ZQ77"/>
<dbReference type="PANTHER" id="PTHR11461:SF340">
    <property type="entry name" value="SERPIN DOMAIN-CONTAINING PROTEIN"/>
    <property type="match status" value="1"/>
</dbReference>
<accession>A0A164ZQ77</accession>
<sequence>MAQQKQVDVSLTLSKHILLNYGKDSNLVFSPISIQVILGLVAAGSSGQTLDQLLSFLKARTIDELNYLYSSIVDRVSAKDSSSSGPCLSLANGVWLQKSLTLKPSFKEVVETVYKAACGQVDFKSKEEEARNVVNSWAEKETKGLIKELFPAGSFDSLTRLVFANTLYFKGAWSCEFDASKTKHFDFHLLNGDRVQVPFMSRNEERYISEFDGFKVLKLPYRNGGIQSSDKHSFSMYIYLPDANDGLPALIEKVGSESGFLDKYIPWMAANGGNFWIPKFKFEYAIEASDALQSLGLVLPFKPQDGCTEMVYDPRPLHVSKIFQKSFIEIDERGTEAAVATGSVIQLYCLFEVDFVADHPFLFVIRENNSGIVQFIGQKSLTLKPSFKEVVETVYKAACGQVDFKSKEEEARNVVNSWAEKETKGLIKELFPAGSFDSLTRLVFANTLYFKGAWSCEFDASKTKHFDFHLLNGDRVQVPFMSRNEERYISKFDGFKVLKLPYRNGGIQSSDKHSFSMYIYLPDANDGLPALIEKVGSESGFLDKYIPWMAANGGNFWIPKFKFEYAIEASDALQSLGLVLPFKPQDGCTEMVYDPRPLHVSKIFQKSFIEIDERGTEAAVATGSVIQLYCLFEVDFVADHPFLFVIRENNSGIVQFIGQVLNPSIT</sequence>
<dbReference type="Gene3D" id="3.30.497.10">
    <property type="entry name" value="Antithrombin, subunit I, domain 2"/>
    <property type="match status" value="3"/>
</dbReference>
<dbReference type="InterPro" id="IPR042185">
    <property type="entry name" value="Serpin_sf_2"/>
</dbReference>